<sequence>MANSPVFELLQRNKDIFENRNLIIAGDVFDPMILSLVKDSTHATVICDNYVACKAMAAMIGQSMSSDFPQVISYKHVDLIFSDIESAMPKIPQADTLVLLLSKAKQQTVKLLNLLEEKLDKGGYIYTAGSNDGGAKSADSLLKPMGSTIKVDLARKCTLFKAIYENPVNTYSQPKDIDVAIGDISMKLHQDTAVFSQGKLDKGTELLLNSIAKIVPQGKALDLGCGCGVVGIFLSKLGFKDITSSDVSASALHLTLENTCLNSVTDVKIVAADMLTGLDKYDVIAVNPPFHVGISTTTAPTINMIINASEHLNKGGVLYLVANSHLGYGEILKQNFSSVEIISSSNTFTVYKAVNA</sequence>
<dbReference type="PANTHER" id="PTHR47816:SF4">
    <property type="entry name" value="RIBOSOMAL RNA SMALL SUBUNIT METHYLTRANSFERASE C"/>
    <property type="match status" value="1"/>
</dbReference>
<evidence type="ECO:0000256" key="3">
    <source>
        <dbReference type="ARBA" id="ARBA00022603"/>
    </source>
</evidence>
<dbReference type="InterPro" id="IPR046977">
    <property type="entry name" value="RsmC/RlmG"/>
</dbReference>
<keyword evidence="9" id="KW-1185">Reference proteome</keyword>
<name>A0A1T4V5P7_9GAMM</name>
<feature type="domain" description="Methyltransferase small N-terminal" evidence="7">
    <location>
        <begin position="8"/>
        <end position="170"/>
    </location>
</feature>
<keyword evidence="1" id="KW-0963">Cytoplasm</keyword>
<accession>A0A1T4V5P7</accession>
<dbReference type="RefSeq" id="WP_078928390.1">
    <property type="nucleotide sequence ID" value="NZ_FUXX01000010.1"/>
</dbReference>
<evidence type="ECO:0000313" key="8">
    <source>
        <dbReference type="EMBL" id="SKA60295.1"/>
    </source>
</evidence>
<dbReference type="PANTHER" id="PTHR47816">
    <property type="entry name" value="RIBOSOMAL RNA SMALL SUBUNIT METHYLTRANSFERASE C"/>
    <property type="match status" value="1"/>
</dbReference>
<evidence type="ECO:0000259" key="7">
    <source>
        <dbReference type="Pfam" id="PF08468"/>
    </source>
</evidence>
<reference evidence="9" key="1">
    <citation type="submission" date="2017-02" db="EMBL/GenBank/DDBJ databases">
        <authorList>
            <person name="Varghese N."/>
            <person name="Submissions S."/>
        </authorList>
    </citation>
    <scope>NUCLEOTIDE SEQUENCE [LARGE SCALE GENOMIC DNA]</scope>
    <source>
        <strain evidence="9">DSM 3072</strain>
    </source>
</reference>
<keyword evidence="5" id="KW-0949">S-adenosyl-L-methionine</keyword>
<dbReference type="Pfam" id="PF08468">
    <property type="entry name" value="MTS_N"/>
    <property type="match status" value="1"/>
</dbReference>
<dbReference type="CDD" id="cd02440">
    <property type="entry name" value="AdoMet_MTases"/>
    <property type="match status" value="1"/>
</dbReference>
<proteinExistence type="predicted"/>
<dbReference type="SUPFAM" id="SSF53335">
    <property type="entry name" value="S-adenosyl-L-methionine-dependent methyltransferases"/>
    <property type="match status" value="1"/>
</dbReference>
<dbReference type="InterPro" id="IPR013675">
    <property type="entry name" value="Mtase_sm_N"/>
</dbReference>
<evidence type="ECO:0000256" key="1">
    <source>
        <dbReference type="ARBA" id="ARBA00022490"/>
    </source>
</evidence>
<evidence type="ECO:0000256" key="5">
    <source>
        <dbReference type="ARBA" id="ARBA00022691"/>
    </source>
</evidence>
<organism evidence="8 9">
    <name type="scientific">Succinivibrio dextrinosolvens DSM 3072</name>
    <dbReference type="NCBI Taxonomy" id="1123324"/>
    <lineage>
        <taxon>Bacteria</taxon>
        <taxon>Pseudomonadati</taxon>
        <taxon>Pseudomonadota</taxon>
        <taxon>Gammaproteobacteria</taxon>
        <taxon>Aeromonadales</taxon>
        <taxon>Succinivibrionaceae</taxon>
        <taxon>Succinivibrio</taxon>
    </lineage>
</organism>
<dbReference type="AlphaFoldDB" id="A0A1T4V5P7"/>
<protein>
    <submittedName>
        <fullName evidence="8">16S rRNA (Guanine1207-N2)-methyltransferase</fullName>
    </submittedName>
</protein>
<dbReference type="InterPro" id="IPR002052">
    <property type="entry name" value="DNA_methylase_N6_adenine_CS"/>
</dbReference>
<evidence type="ECO:0000259" key="6">
    <source>
        <dbReference type="Pfam" id="PF05175"/>
    </source>
</evidence>
<dbReference type="Proteomes" id="UP000242432">
    <property type="component" value="Unassembled WGS sequence"/>
</dbReference>
<dbReference type="InterPro" id="IPR029063">
    <property type="entry name" value="SAM-dependent_MTases_sf"/>
</dbReference>
<feature type="domain" description="Methyltransferase small" evidence="6">
    <location>
        <begin position="186"/>
        <end position="352"/>
    </location>
</feature>
<keyword evidence="2" id="KW-0698">rRNA processing</keyword>
<evidence type="ECO:0000313" key="9">
    <source>
        <dbReference type="Proteomes" id="UP000242432"/>
    </source>
</evidence>
<keyword evidence="3 8" id="KW-0489">Methyltransferase</keyword>
<dbReference type="PROSITE" id="PS00092">
    <property type="entry name" value="N6_MTASE"/>
    <property type="match status" value="1"/>
</dbReference>
<dbReference type="Pfam" id="PF05175">
    <property type="entry name" value="MTS"/>
    <property type="match status" value="1"/>
</dbReference>
<keyword evidence="4 8" id="KW-0808">Transferase</keyword>
<dbReference type="GO" id="GO:0008990">
    <property type="term" value="F:rRNA (guanine-N2-)-methyltransferase activity"/>
    <property type="evidence" value="ECO:0007669"/>
    <property type="project" value="InterPro"/>
</dbReference>
<dbReference type="Gene3D" id="3.40.50.150">
    <property type="entry name" value="Vaccinia Virus protein VP39"/>
    <property type="match status" value="2"/>
</dbReference>
<evidence type="ECO:0000256" key="2">
    <source>
        <dbReference type="ARBA" id="ARBA00022552"/>
    </source>
</evidence>
<dbReference type="InterPro" id="IPR007848">
    <property type="entry name" value="Small_mtfrase_dom"/>
</dbReference>
<evidence type="ECO:0000256" key="4">
    <source>
        <dbReference type="ARBA" id="ARBA00022679"/>
    </source>
</evidence>
<dbReference type="GO" id="GO:0003676">
    <property type="term" value="F:nucleic acid binding"/>
    <property type="evidence" value="ECO:0007669"/>
    <property type="project" value="InterPro"/>
</dbReference>
<dbReference type="STRING" id="83771.SAMN02910357_01768"/>
<dbReference type="EMBL" id="FUXX01000010">
    <property type="protein sequence ID" value="SKA60295.1"/>
    <property type="molecule type" value="Genomic_DNA"/>
</dbReference>
<gene>
    <name evidence="8" type="ORF">SAMN02745213_00858</name>
</gene>